<dbReference type="InterPro" id="IPR036249">
    <property type="entry name" value="Thioredoxin-like_sf"/>
</dbReference>
<dbReference type="SUPFAM" id="SSF52833">
    <property type="entry name" value="Thioredoxin-like"/>
    <property type="match status" value="1"/>
</dbReference>
<sequence>MSQILLDQLTEEHGLPRVNEAGVEEWAEQAGEAMLLLAGDPGRVRESGDFAVVLPELLTAMGGRLQAAVVSQDSEKAVGRRFGVRRWPALVVLRDGGYLGCIEGMRDWLVFLEELNRLLEGPVRRPPSVGIPVSGGASSATGCNS</sequence>
<accession>Q0A721</accession>
<dbReference type="Proteomes" id="UP000001962">
    <property type="component" value="Chromosome"/>
</dbReference>
<dbReference type="PIRSF" id="PIRSF038934">
    <property type="entry name" value="HyaE_HupG"/>
    <property type="match status" value="1"/>
</dbReference>
<dbReference type="RefSeq" id="WP_011629760.1">
    <property type="nucleotide sequence ID" value="NC_008340.1"/>
</dbReference>
<organism evidence="3 4">
    <name type="scientific">Alkalilimnicola ehrlichii (strain ATCC BAA-1101 / DSM 17681 / MLHE-1)</name>
    <dbReference type="NCBI Taxonomy" id="187272"/>
    <lineage>
        <taxon>Bacteria</taxon>
        <taxon>Pseudomonadati</taxon>
        <taxon>Pseudomonadota</taxon>
        <taxon>Gammaproteobacteria</taxon>
        <taxon>Chromatiales</taxon>
        <taxon>Ectothiorhodospiraceae</taxon>
        <taxon>Alkalilimnicola</taxon>
    </lineage>
</organism>
<dbReference type="HOGENOM" id="CLU_144855_0_1_6"/>
<dbReference type="CDD" id="cd02965">
    <property type="entry name" value="HyaE"/>
    <property type="match status" value="1"/>
</dbReference>
<dbReference type="InterPro" id="IPR010893">
    <property type="entry name" value="NiFe-hyd_mat_HyaE"/>
</dbReference>
<evidence type="ECO:0000313" key="3">
    <source>
        <dbReference type="EMBL" id="ABI57366.1"/>
    </source>
</evidence>
<gene>
    <name evidence="3" type="ordered locus">Mlg_2024</name>
</gene>
<evidence type="ECO:0000256" key="2">
    <source>
        <dbReference type="PIRNR" id="PIRNR038934"/>
    </source>
</evidence>
<dbReference type="EMBL" id="CP000453">
    <property type="protein sequence ID" value="ABI57366.1"/>
    <property type="molecule type" value="Genomic_DNA"/>
</dbReference>
<dbReference type="Pfam" id="PF07449">
    <property type="entry name" value="HyaE"/>
    <property type="match status" value="1"/>
</dbReference>
<dbReference type="eggNOG" id="COG3118">
    <property type="taxonomic scope" value="Bacteria"/>
</dbReference>
<comment type="similarity">
    <text evidence="1 2">Belongs to the HupG/HyaE family.</text>
</comment>
<dbReference type="Gene3D" id="3.40.30.10">
    <property type="entry name" value="Glutaredoxin"/>
    <property type="match status" value="1"/>
</dbReference>
<protein>
    <recommendedName>
        <fullName evidence="2">Hydrogenase expression/formation protein</fullName>
    </recommendedName>
</protein>
<proteinExistence type="inferred from homology"/>
<keyword evidence="4" id="KW-1185">Reference proteome</keyword>
<dbReference type="KEGG" id="aeh:Mlg_2024"/>
<evidence type="ECO:0000313" key="4">
    <source>
        <dbReference type="Proteomes" id="UP000001962"/>
    </source>
</evidence>
<reference evidence="4" key="1">
    <citation type="submission" date="2006-08" db="EMBL/GenBank/DDBJ databases">
        <title>Complete sequence of Alkalilimnicola ehrilichei MLHE-1.</title>
        <authorList>
            <person name="Copeland A."/>
            <person name="Lucas S."/>
            <person name="Lapidus A."/>
            <person name="Barry K."/>
            <person name="Detter J.C."/>
            <person name="Glavina del Rio T."/>
            <person name="Hammon N."/>
            <person name="Israni S."/>
            <person name="Dalin E."/>
            <person name="Tice H."/>
            <person name="Pitluck S."/>
            <person name="Sims D."/>
            <person name="Brettin T."/>
            <person name="Bruce D."/>
            <person name="Han C."/>
            <person name="Tapia R."/>
            <person name="Gilna P."/>
            <person name="Schmutz J."/>
            <person name="Larimer F."/>
            <person name="Land M."/>
            <person name="Hauser L."/>
            <person name="Kyrpides N."/>
            <person name="Mikhailova N."/>
            <person name="Oremland R.S."/>
            <person name="Hoeft S.E."/>
            <person name="Switzer-Blum J."/>
            <person name="Kulp T."/>
            <person name="King G."/>
            <person name="Tabita R."/>
            <person name="Witte B."/>
            <person name="Santini J.M."/>
            <person name="Basu P."/>
            <person name="Hollibaugh J.T."/>
            <person name="Xie G."/>
            <person name="Stolz J.F."/>
            <person name="Richardson P."/>
        </authorList>
    </citation>
    <scope>NUCLEOTIDE SEQUENCE [LARGE SCALE GENOMIC DNA]</scope>
    <source>
        <strain evidence="4">ATCC BAA-1101 / DSM 17681 / MLHE-1</strain>
    </source>
</reference>
<name>Q0A721_ALKEH</name>
<evidence type="ECO:0000256" key="1">
    <source>
        <dbReference type="ARBA" id="ARBA00009004"/>
    </source>
</evidence>
<dbReference type="AlphaFoldDB" id="Q0A721"/>